<keyword evidence="6" id="KW-0269">Exonuclease</keyword>
<reference evidence="11" key="1">
    <citation type="journal article" date="2020" name="Appl. Environ. Microbiol.">
        <title>Medium-Chain Fatty Acid Synthesis by 'Candidatus Weimeria bifida' gen. nov., sp. nov., and 'Candidatus Pseudoramibacter fermentans' sp. nov.</title>
        <authorList>
            <person name="Scarborough M.J."/>
            <person name="Myers K.S."/>
            <person name="Donohue T.J."/>
            <person name="Noguera D.R."/>
        </authorList>
    </citation>
    <scope>NUCLEOTIDE SEQUENCE</scope>
    <source>
        <strain evidence="11">EUB1.1</strain>
    </source>
</reference>
<evidence type="ECO:0000313" key="12">
    <source>
        <dbReference type="Proteomes" id="UP000473648"/>
    </source>
</evidence>
<evidence type="ECO:0000256" key="2">
    <source>
        <dbReference type="ARBA" id="ARBA00022741"/>
    </source>
</evidence>
<proteinExistence type="predicted"/>
<dbReference type="GO" id="GO:0005524">
    <property type="term" value="F:ATP binding"/>
    <property type="evidence" value="ECO:0007669"/>
    <property type="project" value="UniProtKB-KW"/>
</dbReference>
<dbReference type="Gene3D" id="3.40.50.300">
    <property type="entry name" value="P-loop containing nucleotide triphosphate hydrolases"/>
    <property type="match status" value="4"/>
</dbReference>
<dbReference type="GO" id="GO:0004527">
    <property type="term" value="F:exonuclease activity"/>
    <property type="evidence" value="ECO:0007669"/>
    <property type="project" value="UniProtKB-KW"/>
</dbReference>
<evidence type="ECO:0000256" key="1">
    <source>
        <dbReference type="ARBA" id="ARBA00022722"/>
    </source>
</evidence>
<evidence type="ECO:0000313" key="11">
    <source>
        <dbReference type="EMBL" id="MQM72344.1"/>
    </source>
</evidence>
<evidence type="ECO:0000256" key="5">
    <source>
        <dbReference type="ARBA" id="ARBA00022806"/>
    </source>
</evidence>
<evidence type="ECO:0000256" key="4">
    <source>
        <dbReference type="ARBA" id="ARBA00022801"/>
    </source>
</evidence>
<dbReference type="GO" id="GO:0003677">
    <property type="term" value="F:DNA binding"/>
    <property type="evidence" value="ECO:0007669"/>
    <property type="project" value="UniProtKB-KW"/>
</dbReference>
<evidence type="ECO:0000256" key="3">
    <source>
        <dbReference type="ARBA" id="ARBA00022763"/>
    </source>
</evidence>
<keyword evidence="4" id="KW-0378">Hydrolase</keyword>
<organism evidence="11 12">
    <name type="scientific">Candidatus Pseudoramibacter fermentans</name>
    <dbReference type="NCBI Taxonomy" id="2594427"/>
    <lineage>
        <taxon>Bacteria</taxon>
        <taxon>Bacillati</taxon>
        <taxon>Bacillota</taxon>
        <taxon>Clostridia</taxon>
        <taxon>Eubacteriales</taxon>
        <taxon>Eubacteriaceae</taxon>
        <taxon>Pseudoramibacter</taxon>
    </lineage>
</organism>
<dbReference type="AlphaFoldDB" id="A0A6L5GQ37"/>
<dbReference type="EMBL" id="VOGB01000004">
    <property type="protein sequence ID" value="MQM72344.1"/>
    <property type="molecule type" value="Genomic_DNA"/>
</dbReference>
<dbReference type="Pfam" id="PF21445">
    <property type="entry name" value="ADDB_N"/>
    <property type="match status" value="1"/>
</dbReference>
<dbReference type="InterPro" id="IPR011604">
    <property type="entry name" value="PDDEXK-like_dom_sf"/>
</dbReference>
<keyword evidence="12" id="KW-1185">Reference proteome</keyword>
<keyword evidence="5" id="KW-0347">Helicase</keyword>
<dbReference type="SUPFAM" id="SSF52540">
    <property type="entry name" value="P-loop containing nucleoside triphosphate hydrolases"/>
    <property type="match status" value="1"/>
</dbReference>
<protein>
    <recommendedName>
        <fullName evidence="10">UvrD-like helicase C-terminal domain-containing protein</fullName>
    </recommendedName>
</protein>
<dbReference type="GO" id="GO:0006310">
    <property type="term" value="P:DNA recombination"/>
    <property type="evidence" value="ECO:0007669"/>
    <property type="project" value="TreeGrafter"/>
</dbReference>
<dbReference type="PANTHER" id="PTHR30591">
    <property type="entry name" value="RECBCD ENZYME SUBUNIT RECC"/>
    <property type="match status" value="1"/>
</dbReference>
<dbReference type="GO" id="GO:0006281">
    <property type="term" value="P:DNA repair"/>
    <property type="evidence" value="ECO:0007669"/>
    <property type="project" value="UniProtKB-KW"/>
</dbReference>
<dbReference type="InterPro" id="IPR014017">
    <property type="entry name" value="DNA_helicase_UvrD-like_C"/>
</dbReference>
<dbReference type="Proteomes" id="UP000473648">
    <property type="component" value="Unassembled WGS sequence"/>
</dbReference>
<accession>A0A6L5GQ37</accession>
<dbReference type="InterPro" id="IPR027417">
    <property type="entry name" value="P-loop_NTPase"/>
</dbReference>
<evidence type="ECO:0000256" key="6">
    <source>
        <dbReference type="ARBA" id="ARBA00022839"/>
    </source>
</evidence>
<name>A0A6L5GQ37_9FIRM</name>
<dbReference type="Pfam" id="PF12705">
    <property type="entry name" value="PDDEXK_1"/>
    <property type="match status" value="1"/>
</dbReference>
<evidence type="ECO:0000256" key="7">
    <source>
        <dbReference type="ARBA" id="ARBA00022840"/>
    </source>
</evidence>
<dbReference type="InterPro" id="IPR038726">
    <property type="entry name" value="PDDEXK_AddAB-type"/>
</dbReference>
<evidence type="ECO:0000256" key="9">
    <source>
        <dbReference type="ARBA" id="ARBA00023204"/>
    </source>
</evidence>
<dbReference type="GO" id="GO:0004386">
    <property type="term" value="F:helicase activity"/>
    <property type="evidence" value="ECO:0007669"/>
    <property type="project" value="UniProtKB-KW"/>
</dbReference>
<dbReference type="Gene3D" id="3.90.320.10">
    <property type="match status" value="1"/>
</dbReference>
<evidence type="ECO:0000256" key="8">
    <source>
        <dbReference type="ARBA" id="ARBA00023125"/>
    </source>
</evidence>
<dbReference type="PROSITE" id="PS51217">
    <property type="entry name" value="UVRD_HELICASE_CTER"/>
    <property type="match status" value="1"/>
</dbReference>
<sequence>MLRLIAGRYDKTRPTMTQLIDREIADRLKKGGHAMLLIVPEQFTLGAEQALIREGGLKGLIGVDVLSLKRLAARVFEEVGQPKGQAVDEHGRQMLLTRAVLGCGQDLRVYQKSASQAGFQKKIADFIGEFKDSQLGAADLDAAMDKVDPDRLLSRKLSDIKTILTAYEGLLGDERFDEADRAALVAGAVGQSKRIAETCVYLDGFHTFSEADFNIVGQLIATAPEVTMTLITDDVDNGSDGAIFEIAEQTKRRMIAMAKDAGQEVAVIDAGELAVQLFGGAPKVQPAAKDLALLEDQCFAAIPESSGEVPAHIQIVECSDLWHESEEAARQIVALTRDEGLHYEDIGILVGSPETMGGTIRRVLSFYDIPCFVDAPKSLIGQPLVDCLIAAFEVVDRHFDTRDVMAFGKSPFSPIDGADMMDLENYAVVIGIDHGRWLTPFEKDAPDMPRTIAELNAIREKITAPLVDLEKSMKDAGTYRQRIAAALSFLEGLNVQTVLDEAAAAAVSDQDFEKASTANQIWNILMTVFTQIDAALSDEPCTLAAFMQVFKNGIDTYDIGILPEDPDVVDVTDPFRSRHLGKKVMIVIGANEGLLPPDASQFPILSERERREMAAAGLDLHNDRRYTQVQNQYTLYLQIASVTEKLIIYYGMKGEDGKALRRSRLVTQILNVFPKMQVHSALFFDPEQSWDWVTGFEGTENIARSQVSGSAPRVRAVAKRFDAAADVKAVAALAPSFFALDDGIADQLIGPKLVLSATDCRTYSACAWRYFLSAELRPVPREPFEVTLPDIGNVMHRMIDAFFKELNASGTRLEALSADERDRMTDRILSDILSRIHGAVFNSSAAFHYQGRKLRRMGRRTMGMLAEHLQKGRFEVVDSEHPFAYTLDAKGLAKPVVIQGSIDRLDRMTRDGVSYYKVIDYKTGSDAVKPSDIYYGLSPQLLGYLEAAVRYGRSRHEDAEAAAGFYFHVADPITNVTGESEEQAQKDVEKKFQMSGIFLDNQAVISALDSETDGASNIFTVGRKTSDYRYAPEGMAAILWKNQQNYRDTARAILSGEIAPNPYMVKDETACKNCGCREICGFAREIDPRIFRRLEDMDQAELLERIEEEQHEMDD</sequence>
<keyword evidence="8" id="KW-0238">DNA-binding</keyword>
<dbReference type="InterPro" id="IPR049035">
    <property type="entry name" value="ADDB_N"/>
</dbReference>
<keyword evidence="7" id="KW-0067">ATP-binding</keyword>
<dbReference type="PANTHER" id="PTHR30591:SF1">
    <property type="entry name" value="RECBCD ENZYME SUBUNIT RECC"/>
    <property type="match status" value="1"/>
</dbReference>
<comment type="caution">
    <text evidence="11">The sequence shown here is derived from an EMBL/GenBank/DDBJ whole genome shotgun (WGS) entry which is preliminary data.</text>
</comment>
<evidence type="ECO:0000259" key="10">
    <source>
        <dbReference type="PROSITE" id="PS51217"/>
    </source>
</evidence>
<feature type="domain" description="UvrD-like helicase C-terminal" evidence="10">
    <location>
        <begin position="282"/>
        <end position="579"/>
    </location>
</feature>
<keyword evidence="3" id="KW-0227">DNA damage</keyword>
<keyword evidence="9" id="KW-0234">DNA repair</keyword>
<keyword evidence="1" id="KW-0540">Nuclease</keyword>
<gene>
    <name evidence="11" type="ORF">FRC53_02710</name>
</gene>
<keyword evidence="2" id="KW-0547">Nucleotide-binding</keyword>